<dbReference type="EMBL" id="CAJHNJ030000014">
    <property type="protein sequence ID" value="CAG9112946.1"/>
    <property type="molecule type" value="Genomic_DNA"/>
</dbReference>
<dbReference type="InterPro" id="IPR027417">
    <property type="entry name" value="P-loop_NTPase"/>
</dbReference>
<keyword evidence="6 12" id="KW-0378">Hydrolase</keyword>
<feature type="domain" description="GH18" evidence="18">
    <location>
        <begin position="22"/>
        <end position="397"/>
    </location>
</feature>
<dbReference type="GO" id="GO:0004523">
    <property type="term" value="F:RNA-DNA hybrid ribonuclease activity"/>
    <property type="evidence" value="ECO:0007669"/>
    <property type="project" value="InterPro"/>
</dbReference>
<dbReference type="CDD" id="cd02872">
    <property type="entry name" value="GH18_chitolectin_chitotriosidase"/>
    <property type="match status" value="1"/>
</dbReference>
<dbReference type="InterPro" id="IPR027351">
    <property type="entry name" value="(+)RNA_virus_helicase_core_dom"/>
</dbReference>
<dbReference type="InterPro" id="IPR050314">
    <property type="entry name" value="Glycosyl_Hydrlase_18"/>
</dbReference>
<dbReference type="Pfam" id="PF00075">
    <property type="entry name" value="RNase_H"/>
    <property type="match status" value="1"/>
</dbReference>
<dbReference type="EC" id="3.2.1.14" evidence="3"/>
<dbReference type="Pfam" id="PF00704">
    <property type="entry name" value="Glyco_hydro_18"/>
    <property type="match status" value="1"/>
</dbReference>
<evidence type="ECO:0000256" key="9">
    <source>
        <dbReference type="ARBA" id="ARBA00023277"/>
    </source>
</evidence>
<feature type="region of interest" description="Disordered" evidence="13">
    <location>
        <begin position="396"/>
        <end position="473"/>
    </location>
</feature>
<proteinExistence type="inferred from homology"/>
<dbReference type="Pfam" id="PF01443">
    <property type="entry name" value="Viral_helicase1"/>
    <property type="match status" value="1"/>
</dbReference>
<feature type="signal peptide" evidence="14">
    <location>
        <begin position="1"/>
        <end position="19"/>
    </location>
</feature>
<evidence type="ECO:0000256" key="14">
    <source>
        <dbReference type="SAM" id="SignalP"/>
    </source>
</evidence>
<dbReference type="Gene3D" id="3.20.20.80">
    <property type="entry name" value="Glycosidases"/>
    <property type="match status" value="1"/>
</dbReference>
<evidence type="ECO:0000256" key="3">
    <source>
        <dbReference type="ARBA" id="ARBA00012729"/>
    </source>
</evidence>
<keyword evidence="5 14" id="KW-0732">Signal</keyword>
<dbReference type="InterPro" id="IPR012337">
    <property type="entry name" value="RNaseH-like_sf"/>
</dbReference>
<dbReference type="InterPro" id="IPR036397">
    <property type="entry name" value="RNaseH_sf"/>
</dbReference>
<evidence type="ECO:0000256" key="8">
    <source>
        <dbReference type="ARBA" id="ARBA00023157"/>
    </source>
</evidence>
<gene>
    <name evidence="19" type="ORF">PLXY2_LOCUS5115</name>
</gene>
<evidence type="ECO:0000256" key="4">
    <source>
        <dbReference type="ARBA" id="ARBA00022669"/>
    </source>
</evidence>
<dbReference type="InterPro" id="IPR001223">
    <property type="entry name" value="Glyco_hydro18_cat"/>
</dbReference>
<keyword evidence="11" id="KW-0624">Polysaccharide degradation</keyword>
<dbReference type="GO" id="GO:0000272">
    <property type="term" value="P:polysaccharide catabolic process"/>
    <property type="evidence" value="ECO:0007669"/>
    <property type="project" value="UniProtKB-KW"/>
</dbReference>
<dbReference type="GO" id="GO:0005576">
    <property type="term" value="C:extracellular region"/>
    <property type="evidence" value="ECO:0007669"/>
    <property type="project" value="InterPro"/>
</dbReference>
<dbReference type="SUPFAM" id="SSF57625">
    <property type="entry name" value="Invertebrate chitin-binding proteins"/>
    <property type="match status" value="1"/>
</dbReference>
<organism evidence="19 20">
    <name type="scientific">Plutella xylostella</name>
    <name type="common">Diamondback moth</name>
    <name type="synonym">Plutella maculipennis</name>
    <dbReference type="NCBI Taxonomy" id="51655"/>
    <lineage>
        <taxon>Eukaryota</taxon>
        <taxon>Metazoa</taxon>
        <taxon>Ecdysozoa</taxon>
        <taxon>Arthropoda</taxon>
        <taxon>Hexapoda</taxon>
        <taxon>Insecta</taxon>
        <taxon>Pterygota</taxon>
        <taxon>Neoptera</taxon>
        <taxon>Endopterygota</taxon>
        <taxon>Lepidoptera</taxon>
        <taxon>Glossata</taxon>
        <taxon>Ditrysia</taxon>
        <taxon>Yponomeutoidea</taxon>
        <taxon>Plutellidae</taxon>
        <taxon>Plutella</taxon>
    </lineage>
</organism>
<dbReference type="Gene3D" id="3.40.50.300">
    <property type="entry name" value="P-loop containing nucleotide triphosphate hydrolases"/>
    <property type="match status" value="2"/>
</dbReference>
<keyword evidence="4" id="KW-0147">Chitin-binding</keyword>
<evidence type="ECO:0000256" key="13">
    <source>
        <dbReference type="SAM" id="MobiDB-lite"/>
    </source>
</evidence>
<dbReference type="InterPro" id="IPR036508">
    <property type="entry name" value="Chitin-bd_dom_sf"/>
</dbReference>
<accession>A0A8S4ECP7</accession>
<keyword evidence="7" id="KW-0146">Chitin degradation</keyword>
<dbReference type="GO" id="GO:0005524">
    <property type="term" value="F:ATP binding"/>
    <property type="evidence" value="ECO:0007669"/>
    <property type="project" value="InterPro"/>
</dbReference>
<keyword evidence="8" id="KW-1015">Disulfide bond</keyword>
<evidence type="ECO:0000256" key="5">
    <source>
        <dbReference type="ARBA" id="ARBA00022729"/>
    </source>
</evidence>
<dbReference type="SUPFAM" id="SSF52540">
    <property type="entry name" value="P-loop containing nucleoside triphosphate hydrolases"/>
    <property type="match status" value="1"/>
</dbReference>
<dbReference type="SMART" id="SM00636">
    <property type="entry name" value="Glyco_18"/>
    <property type="match status" value="1"/>
</dbReference>
<dbReference type="Gene3D" id="3.30.420.10">
    <property type="entry name" value="Ribonuclease H-like superfamily/Ribonuclease H"/>
    <property type="match status" value="1"/>
</dbReference>
<dbReference type="SUPFAM" id="SSF51445">
    <property type="entry name" value="(Trans)glycosidases"/>
    <property type="match status" value="1"/>
</dbReference>
<dbReference type="Gene3D" id="3.10.50.10">
    <property type="match status" value="1"/>
</dbReference>
<dbReference type="PANTHER" id="PTHR11177:SF144">
    <property type="entry name" value="CHITINASE 5"/>
    <property type="match status" value="1"/>
</dbReference>
<evidence type="ECO:0000256" key="12">
    <source>
        <dbReference type="RuleBase" id="RU000489"/>
    </source>
</evidence>
<evidence type="ECO:0000256" key="6">
    <source>
        <dbReference type="ARBA" id="ARBA00022801"/>
    </source>
</evidence>
<dbReference type="GO" id="GO:0008061">
    <property type="term" value="F:chitin binding"/>
    <property type="evidence" value="ECO:0007669"/>
    <property type="project" value="UniProtKB-KW"/>
</dbReference>
<dbReference type="InterPro" id="IPR002156">
    <property type="entry name" value="RNaseH_domain"/>
</dbReference>
<evidence type="ECO:0000259" key="18">
    <source>
        <dbReference type="PROSITE" id="PS51910"/>
    </source>
</evidence>
<feature type="region of interest" description="Disordered" evidence="13">
    <location>
        <begin position="1171"/>
        <end position="1196"/>
    </location>
</feature>
<keyword evidence="20" id="KW-1185">Reference proteome</keyword>
<dbReference type="InterPro" id="IPR017853">
    <property type="entry name" value="GH"/>
</dbReference>
<evidence type="ECO:0000259" key="17">
    <source>
        <dbReference type="PROSITE" id="PS51657"/>
    </source>
</evidence>
<evidence type="ECO:0000256" key="7">
    <source>
        <dbReference type="ARBA" id="ARBA00023024"/>
    </source>
</evidence>
<evidence type="ECO:0000313" key="19">
    <source>
        <dbReference type="EMBL" id="CAG9112946.1"/>
    </source>
</evidence>
<feature type="compositionally biased region" description="Low complexity" evidence="13">
    <location>
        <begin position="433"/>
        <end position="473"/>
    </location>
</feature>
<evidence type="ECO:0000256" key="1">
    <source>
        <dbReference type="ARBA" id="ARBA00000822"/>
    </source>
</evidence>
<feature type="domain" description="(+)RNA virus helicase C-terminal" evidence="17">
    <location>
        <begin position="1319"/>
        <end position="1634"/>
    </location>
</feature>
<dbReference type="SUPFAM" id="SSF54556">
    <property type="entry name" value="Chitinase insertion domain"/>
    <property type="match status" value="1"/>
</dbReference>
<evidence type="ECO:0000259" key="15">
    <source>
        <dbReference type="PROSITE" id="PS50879"/>
    </source>
</evidence>
<dbReference type="FunFam" id="3.10.50.10:FF:000004">
    <property type="entry name" value="Chitinase 5"/>
    <property type="match status" value="1"/>
</dbReference>
<evidence type="ECO:0000256" key="2">
    <source>
        <dbReference type="ARBA" id="ARBA00009121"/>
    </source>
</evidence>
<dbReference type="PROSITE" id="PS50879">
    <property type="entry name" value="RNASE_H_1"/>
    <property type="match status" value="1"/>
</dbReference>
<dbReference type="PROSITE" id="PS01095">
    <property type="entry name" value="GH18_1"/>
    <property type="match status" value="1"/>
</dbReference>
<name>A0A8S4ECP7_PLUXY</name>
<comment type="caution">
    <text evidence="19">The sequence shown here is derived from an EMBL/GenBank/DDBJ whole genome shotgun (WGS) entry which is preliminary data.</text>
</comment>
<dbReference type="SUPFAM" id="SSF53098">
    <property type="entry name" value="Ribonuclease H-like"/>
    <property type="match status" value="1"/>
</dbReference>
<dbReference type="FunFam" id="3.20.20.80:FF:000144">
    <property type="entry name" value="Chitinase"/>
    <property type="match status" value="1"/>
</dbReference>
<keyword evidence="10 12" id="KW-0326">Glycosidase</keyword>
<dbReference type="InterPro" id="IPR011583">
    <property type="entry name" value="Chitinase_II/V-like_cat"/>
</dbReference>
<comment type="catalytic activity">
    <reaction evidence="1">
        <text>Random endo-hydrolysis of N-acetyl-beta-D-glucosaminide (1-&gt;4)-beta-linkages in chitin and chitodextrins.</text>
        <dbReference type="EC" id="3.2.1.14"/>
    </reaction>
</comment>
<feature type="compositionally biased region" description="Basic and acidic residues" evidence="13">
    <location>
        <begin position="1176"/>
        <end position="1189"/>
    </location>
</feature>
<feature type="domain" description="RNase H type-1" evidence="15">
    <location>
        <begin position="612"/>
        <end position="744"/>
    </location>
</feature>
<dbReference type="InterPro" id="IPR002557">
    <property type="entry name" value="Chitin-bd_dom"/>
</dbReference>
<evidence type="ECO:0000259" key="16">
    <source>
        <dbReference type="PROSITE" id="PS50940"/>
    </source>
</evidence>
<reference evidence="19" key="1">
    <citation type="submission" date="2020-11" db="EMBL/GenBank/DDBJ databases">
        <authorList>
            <person name="Whiteford S."/>
        </authorList>
    </citation>
    <scope>NUCLEOTIDE SEQUENCE</scope>
</reference>
<feature type="domain" description="Chitin-binding type-2" evidence="16">
    <location>
        <begin position="500"/>
        <end position="558"/>
    </location>
</feature>
<dbReference type="PROSITE" id="PS50940">
    <property type="entry name" value="CHIT_BIND_II"/>
    <property type="match status" value="1"/>
</dbReference>
<dbReference type="PROSITE" id="PS51657">
    <property type="entry name" value="PSRV_HELICASE"/>
    <property type="match status" value="1"/>
</dbReference>
<evidence type="ECO:0000313" key="20">
    <source>
        <dbReference type="Proteomes" id="UP000653454"/>
    </source>
</evidence>
<dbReference type="CDD" id="cd09276">
    <property type="entry name" value="Rnase_HI_RT_non_LTR"/>
    <property type="match status" value="1"/>
</dbReference>
<dbReference type="InterPro" id="IPR029070">
    <property type="entry name" value="Chitinase_insertion_sf"/>
</dbReference>
<dbReference type="PANTHER" id="PTHR11177">
    <property type="entry name" value="CHITINASE"/>
    <property type="match status" value="1"/>
</dbReference>
<dbReference type="GO" id="GO:0008843">
    <property type="term" value="F:endochitinase activity"/>
    <property type="evidence" value="ECO:0007669"/>
    <property type="project" value="UniProtKB-EC"/>
</dbReference>
<dbReference type="Pfam" id="PF01607">
    <property type="entry name" value="CBM_14"/>
    <property type="match status" value="1"/>
</dbReference>
<dbReference type="GO" id="GO:0003676">
    <property type="term" value="F:nucleic acid binding"/>
    <property type="evidence" value="ECO:0007669"/>
    <property type="project" value="InterPro"/>
</dbReference>
<dbReference type="GO" id="GO:0006032">
    <property type="term" value="P:chitin catabolic process"/>
    <property type="evidence" value="ECO:0007669"/>
    <property type="project" value="UniProtKB-KW"/>
</dbReference>
<comment type="similarity">
    <text evidence="2">Belongs to the glycosyl hydrolase 18 family. Chitinase class II subfamily.</text>
</comment>
<dbReference type="InterPro" id="IPR001579">
    <property type="entry name" value="Glyco_hydro_18_chit_AS"/>
</dbReference>
<evidence type="ECO:0000256" key="11">
    <source>
        <dbReference type="ARBA" id="ARBA00023326"/>
    </source>
</evidence>
<protein>
    <recommendedName>
        <fullName evidence="3">chitinase</fullName>
        <ecNumber evidence="3">3.2.1.14</ecNumber>
    </recommendedName>
</protein>
<sequence length="1655" mass="184878">MRALLLTAFLALTCSSVQAESGRVVCYFSNWAVYRPGLGRYGLEDIPVDLCTHIIYSFIGVTENTHEVLVIDPELDVDQGGFRNFTSLKASHPKVKFTVAVGGWAEGGSKYSRMVADKKSRMAFVRSIVDFLNKYNFDGLDLDWEYPGAADRGGSFSDKDKFLYLVQELRRAFLRVGKGWELTAAVPLANFRLMEGYHVPELCQELDAIHVMAYDLRGNWAGFADVHSPLYSRPHDQYAYSKLNVNDGLKLWEEKGCPANKLVVGIPFYGRSFTLSYGNTNYNLGTYINKEAGGGNPAPYTNATGFWAYYEICTEVNKEGSNWTIKWDEQGKCPYAYSGTQWVGYEDPRSVEIKLNWIKEKGYLGAMTWAIDMDDFQGLCGEKNALTKLLHQHMAPYQVPPPNPGSTTPTPEWARPPSTTPDPYEDVVPAGNKPATTARPQATTTTTKRPTTPAVAMTTTTTARPTEAATVSTAATTEACIDTEVPETPEVPEENEVDANDVCYAQDDYMADKKACDKYWRCVNGEPVQFSCQPGTVFNVQLNVCDWPDSANRSDCQIIQEAANLYKSKKLLSTDYLPPGKELERKVGYLDLPHPSTLTSTNYEFFENTNPLHTGSQIFTDGSKIEGKVGAALSWWEDGKEKLSETFGLHPSCTVFQSELYALHRATRLVSSSTDNKVNILSDSRSSLDLLRNPKLSHPLARSIKENIARVVCEGREIKMFWLRAHIGTAGNERADELAKTAALQSTSHDYDKVPLSYVRKKIREESVRKWQDRYATSSTGAVTRKFLPDVNQAYRITRSAKLTPAHVQMLTGHGGMGEYLYRFKLKESPECECDPNIIESVWHIILDCPRFLAARQDLETLIDRNLVESELKDILADTKHRPHFLSYSDRVFRVAARRNSTIPRPDPQSIPVYQASVTTITAPPQATPKETATHQLLDCGEKGEARLRLRSVALFMDGSSERLGISFCISGARKSVAISPGLASLLNGSTSKATMKRKAYDALPVTLVGNQPCRLVRWRNKTIALFEWADDTPFVQACSWLSKLGEIALDSNVPRIISVDAMVIEYRKGEIVDQLGCLKASKHHEIVVYEDRGEDLSFLKGHILARGIDNCHQQAEYLVTGSERLQERMTAGAVAASEQQNMERRMHNLTSQGRVQGFLQAFKAAASSLIGKPQRTPERRQISREPKTGKRLAQRKITRADMGQVVPPKLKTATTSNDHLENAAIEFMAITTATKQVNLLSCKTIMQTYRQENESRLKVLLEEAEACIYDNSSCQVLRGKMTGAYMAAYSEECGFVPWERNIPKLTLPHNNQMVVVAQCTRIMLEDKILAKAETINATWNSWTMPTIAWVNGVPGCGKTTWVVNNFDVSKDTIITTTTEAAVDIRNRLAHRIGDMVRTRVRTMASVLVNGFREHVGCQRLIIDEALMNHFGAIVIAARLSRASDIALIGDINQLPYIDRENLFELRYSRPTLVANITQELLCSYRNPMDVAYALREVYSGIYAATTRIQSLQLKRFTDAAIPKSQTNTLFLTHTQEEKETLTSQGFGEGTGSRVLTIHEAQGLTYESVIIIKTKDKIKLHDSIPHAVVALSRHTSACTYYADDTEDAIGNLARTAITAPKKRILEYNLKMAIKNRDKEVVAQQSRLLATQNGAE</sequence>
<dbReference type="SMART" id="SM00494">
    <property type="entry name" value="ChtBD2"/>
    <property type="match status" value="1"/>
</dbReference>
<feature type="chain" id="PRO_5035874318" description="chitinase" evidence="14">
    <location>
        <begin position="20"/>
        <end position="1655"/>
    </location>
</feature>
<evidence type="ECO:0000256" key="10">
    <source>
        <dbReference type="ARBA" id="ARBA00023295"/>
    </source>
</evidence>
<dbReference type="Proteomes" id="UP000653454">
    <property type="component" value="Unassembled WGS sequence"/>
</dbReference>
<dbReference type="Gene3D" id="2.170.140.10">
    <property type="entry name" value="Chitin binding domain"/>
    <property type="match status" value="1"/>
</dbReference>
<keyword evidence="9" id="KW-0119">Carbohydrate metabolism</keyword>
<dbReference type="PROSITE" id="PS51910">
    <property type="entry name" value="GH18_2"/>
    <property type="match status" value="1"/>
</dbReference>